<evidence type="ECO:0000256" key="2">
    <source>
        <dbReference type="ARBA" id="ARBA00004162"/>
    </source>
</evidence>
<evidence type="ECO:0000256" key="1">
    <source>
        <dbReference type="ARBA" id="ARBA00002254"/>
    </source>
</evidence>
<evidence type="ECO:0000256" key="7">
    <source>
        <dbReference type="ARBA" id="ARBA00022779"/>
    </source>
</evidence>
<evidence type="ECO:0000256" key="10">
    <source>
        <dbReference type="RuleBase" id="RU364125"/>
    </source>
</evidence>
<feature type="compositionally biased region" description="Low complexity" evidence="11">
    <location>
        <begin position="66"/>
        <end position="75"/>
    </location>
</feature>
<reference evidence="13" key="1">
    <citation type="submission" date="2016-10" db="EMBL/GenBank/DDBJ databases">
        <authorList>
            <person name="Varghese N."/>
            <person name="Submissions S."/>
        </authorList>
    </citation>
    <scope>NUCLEOTIDE SEQUENCE [LARGE SCALE GENOMIC DNA]</scope>
    <source>
        <strain evidence="13">DSM 21424</strain>
    </source>
</reference>
<protein>
    <recommendedName>
        <fullName evidence="10">Flagellar protein FliL</fullName>
    </recommendedName>
</protein>
<dbReference type="EMBL" id="FNAT01000011">
    <property type="protein sequence ID" value="SDF34869.1"/>
    <property type="molecule type" value="Genomic_DNA"/>
</dbReference>
<evidence type="ECO:0000256" key="9">
    <source>
        <dbReference type="ARBA" id="ARBA00023136"/>
    </source>
</evidence>
<evidence type="ECO:0000313" key="12">
    <source>
        <dbReference type="EMBL" id="SDF34869.1"/>
    </source>
</evidence>
<dbReference type="GO" id="GO:0006935">
    <property type="term" value="P:chemotaxis"/>
    <property type="evidence" value="ECO:0007669"/>
    <property type="project" value="UniProtKB-KW"/>
</dbReference>
<dbReference type="STRING" id="521013.SAMN04488567_0167"/>
<dbReference type="GO" id="GO:0009425">
    <property type="term" value="C:bacterial-type flagellum basal body"/>
    <property type="evidence" value="ECO:0007669"/>
    <property type="project" value="InterPro"/>
</dbReference>
<feature type="compositionally biased region" description="Basic and acidic residues" evidence="11">
    <location>
        <begin position="76"/>
        <end position="85"/>
    </location>
</feature>
<organism evidence="12 13">
    <name type="scientific">Limimaricola pyoseonensis</name>
    <dbReference type="NCBI Taxonomy" id="521013"/>
    <lineage>
        <taxon>Bacteria</taxon>
        <taxon>Pseudomonadati</taxon>
        <taxon>Pseudomonadota</taxon>
        <taxon>Alphaproteobacteria</taxon>
        <taxon>Rhodobacterales</taxon>
        <taxon>Paracoccaceae</taxon>
        <taxon>Limimaricola</taxon>
    </lineage>
</organism>
<evidence type="ECO:0000256" key="6">
    <source>
        <dbReference type="ARBA" id="ARBA00022692"/>
    </source>
</evidence>
<feature type="region of interest" description="Disordered" evidence="11">
    <location>
        <begin position="64"/>
        <end position="88"/>
    </location>
</feature>
<comment type="subcellular location">
    <subcellularLocation>
        <location evidence="10">Cell inner membrane</location>
    </subcellularLocation>
    <subcellularLocation>
        <location evidence="2">Cell membrane</location>
        <topology evidence="2">Single-pass membrane protein</topology>
    </subcellularLocation>
</comment>
<keyword evidence="6" id="KW-0812">Transmembrane</keyword>
<keyword evidence="5 10" id="KW-0145">Chemotaxis</keyword>
<dbReference type="Pfam" id="PF03748">
    <property type="entry name" value="FliL"/>
    <property type="match status" value="1"/>
</dbReference>
<keyword evidence="13" id="KW-1185">Reference proteome</keyword>
<comment type="function">
    <text evidence="1 10">Controls the rotational direction of flagella during chemotaxis.</text>
</comment>
<evidence type="ECO:0000256" key="4">
    <source>
        <dbReference type="ARBA" id="ARBA00022475"/>
    </source>
</evidence>
<gene>
    <name evidence="12" type="ORF">SAMN04488567_0167</name>
</gene>
<keyword evidence="12" id="KW-0969">Cilium</keyword>
<comment type="similarity">
    <text evidence="3 10">Belongs to the FliL family.</text>
</comment>
<name>A0A1G7KDH1_9RHOB</name>
<accession>A0A1G7KDH1</accession>
<keyword evidence="7 10" id="KW-0283">Flagellar rotation</keyword>
<dbReference type="GO" id="GO:0071973">
    <property type="term" value="P:bacterial-type flagellum-dependent cell motility"/>
    <property type="evidence" value="ECO:0007669"/>
    <property type="project" value="InterPro"/>
</dbReference>
<keyword evidence="9 10" id="KW-0472">Membrane</keyword>
<keyword evidence="12" id="KW-0282">Flagellum</keyword>
<evidence type="ECO:0000256" key="3">
    <source>
        <dbReference type="ARBA" id="ARBA00008281"/>
    </source>
</evidence>
<evidence type="ECO:0000256" key="8">
    <source>
        <dbReference type="ARBA" id="ARBA00022989"/>
    </source>
</evidence>
<keyword evidence="12" id="KW-0966">Cell projection</keyword>
<dbReference type="RefSeq" id="WP_242652339.1">
    <property type="nucleotide sequence ID" value="NZ_FNAT01000011.1"/>
</dbReference>
<evidence type="ECO:0000313" key="13">
    <source>
        <dbReference type="Proteomes" id="UP000198922"/>
    </source>
</evidence>
<dbReference type="GO" id="GO:0005886">
    <property type="term" value="C:plasma membrane"/>
    <property type="evidence" value="ECO:0007669"/>
    <property type="project" value="UniProtKB-SubCell"/>
</dbReference>
<keyword evidence="10" id="KW-0997">Cell inner membrane</keyword>
<evidence type="ECO:0000256" key="11">
    <source>
        <dbReference type="SAM" id="MobiDB-lite"/>
    </source>
</evidence>
<dbReference type="Proteomes" id="UP000198922">
    <property type="component" value="Unassembled WGS sequence"/>
</dbReference>
<keyword evidence="8" id="KW-1133">Transmembrane helix</keyword>
<keyword evidence="4" id="KW-1003">Cell membrane</keyword>
<evidence type="ECO:0000256" key="5">
    <source>
        <dbReference type="ARBA" id="ARBA00022500"/>
    </source>
</evidence>
<sequence>MAKPATAQAMQSGEAAKPGKLRFLLLGLVSILCLGGGLAAAVGPARLAEMAGLGDAPAEAEKADAPEAAAAYASSDKGEKGDKGKGQAAATGHMLMPFEQIIVNVTATTAAGRQTSRFLKMDLALVYDAALPGADLLEQRRIYLRDSFQDYLRQLDERDLQGSAGLAGVKSELLRRARAVGGGDAPREILVSDMIVQ</sequence>
<proteinExistence type="inferred from homology"/>
<dbReference type="InterPro" id="IPR005503">
    <property type="entry name" value="FliL"/>
</dbReference>
<dbReference type="AlphaFoldDB" id="A0A1G7KDH1"/>